<dbReference type="GO" id="GO:0016020">
    <property type="term" value="C:membrane"/>
    <property type="evidence" value="ECO:0007669"/>
    <property type="project" value="TreeGrafter"/>
</dbReference>
<dbReference type="Pfam" id="PF00106">
    <property type="entry name" value="adh_short"/>
    <property type="match status" value="1"/>
</dbReference>
<comment type="caution">
    <text evidence="4">The sequence shown here is derived from an EMBL/GenBank/DDBJ whole genome shotgun (WGS) entry which is preliminary data.</text>
</comment>
<dbReference type="SUPFAM" id="SSF51735">
    <property type="entry name" value="NAD(P)-binding Rossmann-fold domains"/>
    <property type="match status" value="1"/>
</dbReference>
<gene>
    <name evidence="4" type="ORF">ADM90_06560</name>
</gene>
<dbReference type="CDD" id="cd05233">
    <property type="entry name" value="SDR_c"/>
    <property type="match status" value="1"/>
</dbReference>
<dbReference type="RefSeq" id="WP_053994212.1">
    <property type="nucleotide sequence ID" value="NZ_CP065643.1"/>
</dbReference>
<keyword evidence="2" id="KW-0560">Oxidoreductase</keyword>
<accession>A0A0N0CWC9</accession>
<dbReference type="InterPro" id="IPR002347">
    <property type="entry name" value="SDR_fam"/>
</dbReference>
<organism evidence="4 5">
    <name type="scientific">Lysinibacillus macroides</name>
    <dbReference type="NCBI Taxonomy" id="33935"/>
    <lineage>
        <taxon>Bacteria</taxon>
        <taxon>Bacillati</taxon>
        <taxon>Bacillota</taxon>
        <taxon>Bacilli</taxon>
        <taxon>Bacillales</taxon>
        <taxon>Bacillaceae</taxon>
        <taxon>Lysinibacillus</taxon>
    </lineage>
</organism>
<dbReference type="PRINTS" id="PR00080">
    <property type="entry name" value="SDRFAMILY"/>
</dbReference>
<dbReference type="InterPro" id="IPR036291">
    <property type="entry name" value="NAD(P)-bd_dom_sf"/>
</dbReference>
<proteinExistence type="inferred from homology"/>
<dbReference type="PROSITE" id="PS00061">
    <property type="entry name" value="ADH_SHORT"/>
    <property type="match status" value="1"/>
</dbReference>
<reference evidence="4 5" key="1">
    <citation type="submission" date="2015-07" db="EMBL/GenBank/DDBJ databases">
        <title>Genome sequencing project for genomic taxonomy and phylogenomics of Bacillus-like bacteria.</title>
        <authorList>
            <person name="Liu B."/>
            <person name="Wang J."/>
            <person name="Zhu Y."/>
            <person name="Liu G."/>
            <person name="Chen Q."/>
            <person name="Chen Z."/>
            <person name="Che J."/>
            <person name="Ge C."/>
            <person name="Shi H."/>
            <person name="Pan Z."/>
            <person name="Liu X."/>
        </authorList>
    </citation>
    <scope>NUCLEOTIDE SEQUENCE [LARGE SCALE GENOMIC DNA]</scope>
    <source>
        <strain evidence="4 5">DSM 54</strain>
    </source>
</reference>
<evidence type="ECO:0000256" key="3">
    <source>
        <dbReference type="RuleBase" id="RU000363"/>
    </source>
</evidence>
<keyword evidence="5" id="KW-1185">Reference proteome</keyword>
<dbReference type="InterPro" id="IPR020904">
    <property type="entry name" value="Sc_DH/Rdtase_CS"/>
</dbReference>
<dbReference type="PIRSF" id="PIRSF000126">
    <property type="entry name" value="11-beta-HSD1"/>
    <property type="match status" value="1"/>
</dbReference>
<protein>
    <recommendedName>
        <fullName evidence="6">Short-chain dehydrogenase</fullName>
    </recommendedName>
</protein>
<dbReference type="OrthoDB" id="9808814at2"/>
<dbReference type="PANTHER" id="PTHR44196:SF2">
    <property type="entry name" value="SHORT-CHAIN DEHYDROGENASE-RELATED"/>
    <property type="match status" value="1"/>
</dbReference>
<dbReference type="STRING" id="33935.ADM90_06560"/>
<evidence type="ECO:0008006" key="6">
    <source>
        <dbReference type="Google" id="ProtNLM"/>
    </source>
</evidence>
<evidence type="ECO:0000313" key="5">
    <source>
        <dbReference type="Proteomes" id="UP000037977"/>
    </source>
</evidence>
<name>A0A0N0CWC9_9BACI</name>
<comment type="similarity">
    <text evidence="1 3">Belongs to the short-chain dehydrogenases/reductases (SDR) family.</text>
</comment>
<dbReference type="Gene3D" id="3.40.50.720">
    <property type="entry name" value="NAD(P)-binding Rossmann-like Domain"/>
    <property type="match status" value="1"/>
</dbReference>
<evidence type="ECO:0000256" key="2">
    <source>
        <dbReference type="ARBA" id="ARBA00023002"/>
    </source>
</evidence>
<evidence type="ECO:0000313" key="4">
    <source>
        <dbReference type="EMBL" id="KOY82975.1"/>
    </source>
</evidence>
<evidence type="ECO:0000256" key="1">
    <source>
        <dbReference type="ARBA" id="ARBA00006484"/>
    </source>
</evidence>
<dbReference type="PATRIC" id="fig|33935.3.peg.745"/>
<dbReference type="Proteomes" id="UP000037977">
    <property type="component" value="Unassembled WGS sequence"/>
</dbReference>
<dbReference type="GO" id="GO:0016491">
    <property type="term" value="F:oxidoreductase activity"/>
    <property type="evidence" value="ECO:0007669"/>
    <property type="project" value="UniProtKB-KW"/>
</dbReference>
<sequence>MKNKTVLLTGASEGIGLELAKIFAENGNKLILIARNHKKLVEVSKMLSSLTEVIIINKDLSKIGAAKEIYDEITRKGEQIDILVNNAGMGLQGYFHQLSEREQLCMIQLNIMALTELTHLCTQDMLKNGFGRIMNIASISSFIATPSMAVYGATKAYVLSFSEALHIELQNKGDFVVTVVCPGPTKTNFSKNNSMKQLNQVTNIVGTKSKKVAEIAYRSLEKKKNTNIPGIRYKVAIMSMKFLPRSIVQFFIGKLMLSK</sequence>
<dbReference type="PRINTS" id="PR00081">
    <property type="entry name" value="GDHRDH"/>
</dbReference>
<dbReference type="EMBL" id="LGCI01000005">
    <property type="protein sequence ID" value="KOY82975.1"/>
    <property type="molecule type" value="Genomic_DNA"/>
</dbReference>
<dbReference type="PANTHER" id="PTHR44196">
    <property type="entry name" value="DEHYDROGENASE/REDUCTASE SDR FAMILY MEMBER 7B"/>
    <property type="match status" value="1"/>
</dbReference>
<dbReference type="AlphaFoldDB" id="A0A0N0CWC9"/>